<feature type="transmembrane region" description="Helical" evidence="1">
    <location>
        <begin position="98"/>
        <end position="117"/>
    </location>
</feature>
<organism evidence="2 3">
    <name type="scientific">Metaclostridioides mangenotii</name>
    <dbReference type="NCBI Taxonomy" id="1540"/>
    <lineage>
        <taxon>Bacteria</taxon>
        <taxon>Bacillati</taxon>
        <taxon>Bacillota</taxon>
        <taxon>Clostridia</taxon>
        <taxon>Peptostreptococcales</taxon>
        <taxon>Peptostreptococcaceae</taxon>
        <taxon>Metaclostridioides</taxon>
    </lineage>
</organism>
<dbReference type="Pfam" id="PF04657">
    <property type="entry name" value="DMT_YdcZ"/>
    <property type="match status" value="1"/>
</dbReference>
<dbReference type="EMBL" id="JAGGJX010000001">
    <property type="protein sequence ID" value="MBP1854401.1"/>
    <property type="molecule type" value="Genomic_DNA"/>
</dbReference>
<protein>
    <submittedName>
        <fullName evidence="2">Transporter family-2 protein</fullName>
    </submittedName>
</protein>
<dbReference type="Proteomes" id="UP000767291">
    <property type="component" value="Unassembled WGS sequence"/>
</dbReference>
<keyword evidence="1" id="KW-0472">Membrane</keyword>
<keyword evidence="3" id="KW-1185">Reference proteome</keyword>
<evidence type="ECO:0000256" key="1">
    <source>
        <dbReference type="SAM" id="Phobius"/>
    </source>
</evidence>
<feature type="transmembrane region" description="Helical" evidence="1">
    <location>
        <begin position="34"/>
        <end position="58"/>
    </location>
</feature>
<dbReference type="InterPro" id="IPR006750">
    <property type="entry name" value="YdcZ"/>
</dbReference>
<keyword evidence="1" id="KW-1133">Transmembrane helix</keyword>
<evidence type="ECO:0000313" key="2">
    <source>
        <dbReference type="EMBL" id="MBP1854401.1"/>
    </source>
</evidence>
<reference evidence="2 3" key="1">
    <citation type="submission" date="2021-03" db="EMBL/GenBank/DDBJ databases">
        <title>Genomic Encyclopedia of Type Strains, Phase IV (KMG-IV): sequencing the most valuable type-strain genomes for metagenomic binning, comparative biology and taxonomic classification.</title>
        <authorList>
            <person name="Goeker M."/>
        </authorList>
    </citation>
    <scope>NUCLEOTIDE SEQUENCE [LARGE SCALE GENOMIC DNA]</scope>
    <source>
        <strain evidence="2 3">DSM 1289</strain>
    </source>
</reference>
<keyword evidence="1" id="KW-0812">Transmembrane</keyword>
<comment type="caution">
    <text evidence="2">The sequence shown here is derived from an EMBL/GenBank/DDBJ whole genome shotgun (WGS) entry which is preliminary data.</text>
</comment>
<feature type="transmembrane region" description="Helical" evidence="1">
    <location>
        <begin position="124"/>
        <end position="141"/>
    </location>
</feature>
<gene>
    <name evidence="2" type="ORF">J2Z43_000791</name>
</gene>
<dbReference type="PANTHER" id="PTHR34821">
    <property type="entry name" value="INNER MEMBRANE PROTEIN YDCZ"/>
    <property type="match status" value="1"/>
</dbReference>
<dbReference type="PANTHER" id="PTHR34821:SF2">
    <property type="entry name" value="INNER MEMBRANE PROTEIN YDCZ"/>
    <property type="match status" value="1"/>
</dbReference>
<proteinExistence type="predicted"/>
<accession>A0ABS4E8Y0</accession>
<name>A0ABS4E8Y0_9FIRM</name>
<sequence length="142" mass="15232">MYKFASIIFALLAGGSTALEAFINGELGKNTTALVATFFSLLVGAVFFLISIVLAGDVKELVFIRDVNPKFLLGGIFGGLIIYFTIMAIPSLGVSNTLVIILVSQILLGFFIDSILLGEVTMHIYKYIGIALMAIGAFFILN</sequence>
<dbReference type="RefSeq" id="WP_027701764.1">
    <property type="nucleotide sequence ID" value="NZ_BAAACS010000017.1"/>
</dbReference>
<evidence type="ECO:0000313" key="3">
    <source>
        <dbReference type="Proteomes" id="UP000767291"/>
    </source>
</evidence>
<feature type="transmembrane region" description="Helical" evidence="1">
    <location>
        <begin position="70"/>
        <end position="92"/>
    </location>
</feature>